<organism evidence="2 3">
    <name type="scientific">Novosphingobium album</name>
    <name type="common">ex Hu et al. 2023</name>
    <dbReference type="NCBI Taxonomy" id="2930093"/>
    <lineage>
        <taxon>Bacteria</taxon>
        <taxon>Pseudomonadati</taxon>
        <taxon>Pseudomonadota</taxon>
        <taxon>Alphaproteobacteria</taxon>
        <taxon>Sphingomonadales</taxon>
        <taxon>Sphingomonadaceae</taxon>
        <taxon>Novosphingobium</taxon>
    </lineage>
</organism>
<evidence type="ECO:0000256" key="1">
    <source>
        <dbReference type="SAM" id="MobiDB-lite"/>
    </source>
</evidence>
<evidence type="ECO:0000313" key="3">
    <source>
        <dbReference type="Proteomes" id="UP001162880"/>
    </source>
</evidence>
<protein>
    <recommendedName>
        <fullName evidence="4">DUF4175 family protein</fullName>
    </recommendedName>
</protein>
<dbReference type="Proteomes" id="UP001162880">
    <property type="component" value="Unassembled WGS sequence"/>
</dbReference>
<keyword evidence="3" id="KW-1185">Reference proteome</keyword>
<feature type="compositionally biased region" description="Low complexity" evidence="1">
    <location>
        <begin position="143"/>
        <end position="162"/>
    </location>
</feature>
<feature type="compositionally biased region" description="Gly residues" evidence="1">
    <location>
        <begin position="119"/>
        <end position="131"/>
    </location>
</feature>
<reference evidence="2" key="1">
    <citation type="submission" date="2022-03" db="EMBL/GenBank/DDBJ databases">
        <title>Identification of a novel bacterium isolated from mangrove sediments.</title>
        <authorList>
            <person name="Pan X."/>
        </authorList>
    </citation>
    <scope>NUCLEOTIDE SEQUENCE</scope>
    <source>
        <strain evidence="2">B2580</strain>
    </source>
</reference>
<dbReference type="EMBL" id="JALHLE010000002">
    <property type="protein sequence ID" value="MCJ2177250.1"/>
    <property type="molecule type" value="Genomic_DNA"/>
</dbReference>
<sequence>MNPRTDMDNKISAALEAGSISETDATALESALDSIDSALGTGSSGTSSSKLDPSEMKDRIDSLISDQVDAGTLTEDQAAELQSLFAQGPSGAGGTPPEMAASEDGTEIAGIDGTEGLDGMQGMGGPGGPRGPGGPPPPPPPSSSDDSSDSASSDDSTMSVDDVLASMQAFMDNLRASLASGSTYSASSATTTASSGLIVDQLA</sequence>
<dbReference type="RefSeq" id="WP_243990080.1">
    <property type="nucleotide sequence ID" value="NZ_JALHLE010000002.1"/>
</dbReference>
<feature type="region of interest" description="Disordered" evidence="1">
    <location>
        <begin position="82"/>
        <end position="164"/>
    </location>
</feature>
<name>A0ABT0AWQ4_9SPHN</name>
<feature type="compositionally biased region" description="Low complexity" evidence="1">
    <location>
        <begin position="180"/>
        <end position="197"/>
    </location>
</feature>
<feature type="compositionally biased region" description="Low complexity" evidence="1">
    <location>
        <begin position="40"/>
        <end position="49"/>
    </location>
</feature>
<accession>A0ABT0AWQ4</accession>
<feature type="compositionally biased region" description="Pro residues" evidence="1">
    <location>
        <begin position="132"/>
        <end position="142"/>
    </location>
</feature>
<proteinExistence type="predicted"/>
<comment type="caution">
    <text evidence="2">The sequence shown here is derived from an EMBL/GenBank/DDBJ whole genome shotgun (WGS) entry which is preliminary data.</text>
</comment>
<evidence type="ECO:0000313" key="2">
    <source>
        <dbReference type="EMBL" id="MCJ2177250.1"/>
    </source>
</evidence>
<gene>
    <name evidence="2" type="ORF">MTR64_01600</name>
</gene>
<feature type="region of interest" description="Disordered" evidence="1">
    <location>
        <begin position="37"/>
        <end position="60"/>
    </location>
</feature>
<evidence type="ECO:0008006" key="4">
    <source>
        <dbReference type="Google" id="ProtNLM"/>
    </source>
</evidence>
<feature type="region of interest" description="Disordered" evidence="1">
    <location>
        <begin position="180"/>
        <end position="203"/>
    </location>
</feature>